<comment type="caution">
    <text evidence="1">The sequence shown here is derived from an EMBL/GenBank/DDBJ whole genome shotgun (WGS) entry which is preliminary data.</text>
</comment>
<name>A0A8X6XAM2_9ARAC</name>
<keyword evidence="2" id="KW-1185">Reference proteome</keyword>
<protein>
    <submittedName>
        <fullName evidence="1">Uncharacterized protein</fullName>
    </submittedName>
</protein>
<evidence type="ECO:0000313" key="2">
    <source>
        <dbReference type="Proteomes" id="UP000886998"/>
    </source>
</evidence>
<dbReference type="AlphaFoldDB" id="A0A8X6XAM2"/>
<accession>A0A8X6XAM2</accession>
<dbReference type="Proteomes" id="UP000886998">
    <property type="component" value="Unassembled WGS sequence"/>
</dbReference>
<dbReference type="EMBL" id="BMAV01007354">
    <property type="protein sequence ID" value="GFY50197.1"/>
    <property type="molecule type" value="Genomic_DNA"/>
</dbReference>
<gene>
    <name evidence="1" type="ORF">TNIN_149101</name>
</gene>
<organism evidence="1 2">
    <name type="scientific">Trichonephila inaurata madagascariensis</name>
    <dbReference type="NCBI Taxonomy" id="2747483"/>
    <lineage>
        <taxon>Eukaryota</taxon>
        <taxon>Metazoa</taxon>
        <taxon>Ecdysozoa</taxon>
        <taxon>Arthropoda</taxon>
        <taxon>Chelicerata</taxon>
        <taxon>Arachnida</taxon>
        <taxon>Araneae</taxon>
        <taxon>Araneomorphae</taxon>
        <taxon>Entelegynae</taxon>
        <taxon>Araneoidea</taxon>
        <taxon>Nephilidae</taxon>
        <taxon>Trichonephila</taxon>
        <taxon>Trichonephila inaurata</taxon>
    </lineage>
</organism>
<sequence length="78" mass="9037">MQTYQSVTQMWSRSLLVNEKKGAEICDKTAYRAKQSTVDQLFYHYQSIIDPRKATSESHWDLLGSISCIRLGQESEIH</sequence>
<proteinExistence type="predicted"/>
<reference evidence="1" key="1">
    <citation type="submission" date="2020-08" db="EMBL/GenBank/DDBJ databases">
        <title>Multicomponent nature underlies the extraordinary mechanical properties of spider dragline silk.</title>
        <authorList>
            <person name="Kono N."/>
            <person name="Nakamura H."/>
            <person name="Mori M."/>
            <person name="Yoshida Y."/>
            <person name="Ohtoshi R."/>
            <person name="Malay A.D."/>
            <person name="Moran D.A.P."/>
            <person name="Tomita M."/>
            <person name="Numata K."/>
            <person name="Arakawa K."/>
        </authorList>
    </citation>
    <scope>NUCLEOTIDE SEQUENCE</scope>
</reference>
<evidence type="ECO:0000313" key="1">
    <source>
        <dbReference type="EMBL" id="GFY50197.1"/>
    </source>
</evidence>